<dbReference type="AlphaFoldDB" id="A0A0D2DSJ2"/>
<keyword evidence="3" id="KW-1185">Reference proteome</keyword>
<dbReference type="RefSeq" id="XP_016258830.1">
    <property type="nucleotide sequence ID" value="XM_016411023.1"/>
</dbReference>
<dbReference type="Proteomes" id="UP000053342">
    <property type="component" value="Unassembled WGS sequence"/>
</dbReference>
<protein>
    <submittedName>
        <fullName evidence="2">Uncharacterized protein</fullName>
    </submittedName>
</protein>
<dbReference type="InterPro" id="IPR021858">
    <property type="entry name" value="Fun_TF"/>
</dbReference>
<evidence type="ECO:0000313" key="2">
    <source>
        <dbReference type="EMBL" id="KIW38614.1"/>
    </source>
</evidence>
<accession>A0A0D2DSJ2</accession>
<organism evidence="2 3">
    <name type="scientific">Exophiala oligosperma</name>
    <dbReference type="NCBI Taxonomy" id="215243"/>
    <lineage>
        <taxon>Eukaryota</taxon>
        <taxon>Fungi</taxon>
        <taxon>Dikarya</taxon>
        <taxon>Ascomycota</taxon>
        <taxon>Pezizomycotina</taxon>
        <taxon>Eurotiomycetes</taxon>
        <taxon>Chaetothyriomycetidae</taxon>
        <taxon>Chaetothyriales</taxon>
        <taxon>Herpotrichiellaceae</taxon>
        <taxon>Exophiala</taxon>
    </lineage>
</organism>
<dbReference type="PANTHER" id="PTHR37540">
    <property type="entry name" value="TRANSCRIPTION FACTOR (ACR-2), PUTATIVE-RELATED-RELATED"/>
    <property type="match status" value="1"/>
</dbReference>
<reference evidence="2 3" key="1">
    <citation type="submission" date="2015-01" db="EMBL/GenBank/DDBJ databases">
        <title>The Genome Sequence of Exophiala oligosperma CBS72588.</title>
        <authorList>
            <consortium name="The Broad Institute Genomics Platform"/>
            <person name="Cuomo C."/>
            <person name="de Hoog S."/>
            <person name="Gorbushina A."/>
            <person name="Stielow B."/>
            <person name="Teixiera M."/>
            <person name="Abouelleil A."/>
            <person name="Chapman S.B."/>
            <person name="Priest M."/>
            <person name="Young S.K."/>
            <person name="Wortman J."/>
            <person name="Nusbaum C."/>
            <person name="Birren B."/>
        </authorList>
    </citation>
    <scope>NUCLEOTIDE SEQUENCE [LARGE SCALE GENOMIC DNA]</scope>
    <source>
        <strain evidence="2 3">CBS 72588</strain>
    </source>
</reference>
<feature type="compositionally biased region" description="Basic and acidic residues" evidence="1">
    <location>
        <begin position="64"/>
        <end position="79"/>
    </location>
</feature>
<proteinExistence type="predicted"/>
<dbReference type="GeneID" id="27361641"/>
<evidence type="ECO:0000256" key="1">
    <source>
        <dbReference type="SAM" id="MobiDB-lite"/>
    </source>
</evidence>
<gene>
    <name evidence="2" type="ORF">PV06_09567</name>
</gene>
<dbReference type="OrthoDB" id="4127946at2759"/>
<evidence type="ECO:0000313" key="3">
    <source>
        <dbReference type="Proteomes" id="UP000053342"/>
    </source>
</evidence>
<feature type="region of interest" description="Disordered" evidence="1">
    <location>
        <begin position="48"/>
        <end position="140"/>
    </location>
</feature>
<dbReference type="PANTHER" id="PTHR37540:SF5">
    <property type="entry name" value="TRANSCRIPTION FACTOR DOMAIN-CONTAINING PROTEIN"/>
    <property type="match status" value="1"/>
</dbReference>
<dbReference type="VEuPathDB" id="FungiDB:PV06_09567"/>
<dbReference type="Pfam" id="PF11951">
    <property type="entry name" value="Fungal_trans_2"/>
    <property type="match status" value="1"/>
</dbReference>
<sequence length="537" mass="59952">MPRSPKIHFVHENEPGTPLDATQIRALRSHVRQVNLERLQQRTTQRMENFRSLSVDDFSQNGEIRPEKRRFVSRSEPRDTPTTSQMTSEPDEEARIHEPEQSVASSRRYSFLLPGRLHSDSRQGGRPASSIPGPHPYTSDISAVTGLDEARVNQLLTSNAFQMAIAPVITAEHGECDVASLSVFPDLLGNSAFLFALVHSMVLSSNSWTSSNESLHLKGRAIECLHEALPRDNTTVRSLSICAILMLCHAASRSGEHNEYAAHSEGLYRLMQVCRSSGSALPSDVLRAVFWHDLTGAGISGAPRRFSEVDFPSLFDAILDHTHQVRQELPFGFVSHEDVIHHDTLLCIKEIIGLQKMVAMNSIQPVAVDNIRASIVSRLVVLPQASENLGPVSECCRLAAYVVCHLCCKEARAHAYVPVSLSEKLAQVLHDTIRDEAWNLRHDLLLWLVFVGASASRYPGDALLAPNPQYQQIMEIILQLANTWVKRREGDLVLQIAKAGFMYSDDWIARRHSIPSWTELERTVSEATSSDKESQDR</sequence>
<name>A0A0D2DSJ2_9EURO</name>
<dbReference type="EMBL" id="KN847341">
    <property type="protein sequence ID" value="KIW38614.1"/>
    <property type="molecule type" value="Genomic_DNA"/>
</dbReference>